<dbReference type="EMBL" id="JBANQN010000008">
    <property type="protein sequence ID" value="KAK6782235.1"/>
    <property type="molecule type" value="Genomic_DNA"/>
</dbReference>
<reference evidence="1 2" key="1">
    <citation type="submission" date="2024-02" db="EMBL/GenBank/DDBJ databases">
        <title>de novo genome assembly of Solanum bulbocastanum strain 11H21.</title>
        <authorList>
            <person name="Hosaka A.J."/>
        </authorList>
    </citation>
    <scope>NUCLEOTIDE SEQUENCE [LARGE SCALE GENOMIC DNA]</scope>
    <source>
        <tissue evidence="1">Young leaves</tissue>
    </source>
</reference>
<protein>
    <submittedName>
        <fullName evidence="1">Uncharacterized protein</fullName>
    </submittedName>
</protein>
<dbReference type="AlphaFoldDB" id="A0AAN8T7Y1"/>
<keyword evidence="2" id="KW-1185">Reference proteome</keyword>
<evidence type="ECO:0000313" key="2">
    <source>
        <dbReference type="Proteomes" id="UP001371456"/>
    </source>
</evidence>
<dbReference type="Proteomes" id="UP001371456">
    <property type="component" value="Unassembled WGS sequence"/>
</dbReference>
<accession>A0AAN8T7Y1</accession>
<proteinExistence type="predicted"/>
<gene>
    <name evidence="1" type="ORF">RDI58_020031</name>
</gene>
<evidence type="ECO:0000313" key="1">
    <source>
        <dbReference type="EMBL" id="KAK6782235.1"/>
    </source>
</evidence>
<sequence length="156" mass="17785">MTIVYFVHTFILSQTGDSPEDEHAPPTSPLKISVNPKFDKKFEKLEILIKEKHSQLMQSRHREDNQPLKDVADKPMACTVEVYEKEVNVDPQSRKFKFDKQPSSPIKIDLADTVGVAADEVGVFVNEGEHQVHANVEIDHTISNQRRACLRTPTHR</sequence>
<organism evidence="1 2">
    <name type="scientific">Solanum bulbocastanum</name>
    <name type="common">Wild potato</name>
    <dbReference type="NCBI Taxonomy" id="147425"/>
    <lineage>
        <taxon>Eukaryota</taxon>
        <taxon>Viridiplantae</taxon>
        <taxon>Streptophyta</taxon>
        <taxon>Embryophyta</taxon>
        <taxon>Tracheophyta</taxon>
        <taxon>Spermatophyta</taxon>
        <taxon>Magnoliopsida</taxon>
        <taxon>eudicotyledons</taxon>
        <taxon>Gunneridae</taxon>
        <taxon>Pentapetalae</taxon>
        <taxon>asterids</taxon>
        <taxon>lamiids</taxon>
        <taxon>Solanales</taxon>
        <taxon>Solanaceae</taxon>
        <taxon>Solanoideae</taxon>
        <taxon>Solaneae</taxon>
        <taxon>Solanum</taxon>
    </lineage>
</organism>
<name>A0AAN8T7Y1_SOLBU</name>
<comment type="caution">
    <text evidence="1">The sequence shown here is derived from an EMBL/GenBank/DDBJ whole genome shotgun (WGS) entry which is preliminary data.</text>
</comment>